<dbReference type="GO" id="GO:0000056">
    <property type="term" value="P:ribosomal small subunit export from nucleus"/>
    <property type="evidence" value="ECO:0007669"/>
    <property type="project" value="TreeGrafter"/>
</dbReference>
<dbReference type="EMBL" id="JACEFO010001915">
    <property type="protein sequence ID" value="KAF8694048.1"/>
    <property type="molecule type" value="Genomic_DNA"/>
</dbReference>
<sequence>MTIPSKTLHSPGRSPPLLPLSTKPRRNPSVHSGKPQFQNHPEASGPPMDGAASPQASAEEESSGGAADLDPSRPAATAAVVVAVSTSPFRVLGNASYLALGFELFLIEMIPLKFAFLYCQHLLRYRWDELCIEDWRASDDIIDLATGLYGTTDILSSKNAIASLMAEVLFFLFLIFFLIKFFISLLLCRYLLLVTSFIGFGRCKSLLNLSNPHVLALRRRPLYASEDYDTTMSLVFWMLMNISKDSLNKSKTHSGLLDERLLEFAGRICECLVALGSFNMQFIIKDENRATHFFRQMVLMYLSKEKMVAPYPVAVDSSVNPACLTISIEKGNSSALVFICDDVCEGILDISLKRILKKSTITSSEWLELWSDELHGKNGFIQYRSKLVRSLFSLVLDAIESAQLGLETVVSAIFDDSSMIILETELHLQGICKIFEGLLVQLVSLNWTEPELVVILGRYLDALCPFLRHFPDAIAMVVTKLLKLISSICVDCHDPSKAQCARLKICSCIVHISQAVDGASLPSDIKKSIVVQDLFSVPHITEEDVLAFVGSNLTAYSVEQKHGKMPKLCIKETSDESVKDLVLKCIQMLWREPIITYDLSGLIQLVFIPLVEYCPRDCWDEWMVRYLLLHNCFGRLSMYLFGCLADYEVAENALPFCCYLIHIARATNHERLNQFILNEMLPTAILLLGDDVKSAISQLSCSLDSTTKEDASNNVTRLCLEIYRVYIENQASLQVLSALYF</sequence>
<dbReference type="GO" id="GO:0005737">
    <property type="term" value="C:cytoplasm"/>
    <property type="evidence" value="ECO:0007669"/>
    <property type="project" value="TreeGrafter"/>
</dbReference>
<evidence type="ECO:0000259" key="3">
    <source>
        <dbReference type="Pfam" id="PF19273"/>
    </source>
</evidence>
<dbReference type="GO" id="GO:0005049">
    <property type="term" value="F:nuclear export signal receptor activity"/>
    <property type="evidence" value="ECO:0007669"/>
    <property type="project" value="InterPro"/>
</dbReference>
<dbReference type="AlphaFoldDB" id="A0A835ELS8"/>
<name>A0A835ELS8_9POAL</name>
<proteinExistence type="predicted"/>
<evidence type="ECO:0000313" key="5">
    <source>
        <dbReference type="Proteomes" id="UP000636709"/>
    </source>
</evidence>
<evidence type="ECO:0000256" key="2">
    <source>
        <dbReference type="SAM" id="Phobius"/>
    </source>
</evidence>
<evidence type="ECO:0000313" key="4">
    <source>
        <dbReference type="EMBL" id="KAF8694048.1"/>
    </source>
</evidence>
<dbReference type="GO" id="GO:0006611">
    <property type="term" value="P:protein export from nucleus"/>
    <property type="evidence" value="ECO:0007669"/>
    <property type="project" value="InterPro"/>
</dbReference>
<dbReference type="InterPro" id="IPR045478">
    <property type="entry name" value="Exportin-5_C"/>
</dbReference>
<comment type="caution">
    <text evidence="4">The sequence shown here is derived from an EMBL/GenBank/DDBJ whole genome shotgun (WGS) entry which is preliminary data.</text>
</comment>
<keyword evidence="2" id="KW-1133">Transmembrane helix</keyword>
<dbReference type="Pfam" id="PF19273">
    <property type="entry name" value="Exportin-5"/>
    <property type="match status" value="2"/>
</dbReference>
<dbReference type="PANTHER" id="PTHR11223:SF6">
    <property type="entry name" value="EXPORTIN-5 C-TERMINAL DOMAIN-CONTAINING PROTEIN"/>
    <property type="match status" value="1"/>
</dbReference>
<keyword evidence="5" id="KW-1185">Reference proteome</keyword>
<dbReference type="GO" id="GO:0000055">
    <property type="term" value="P:ribosomal large subunit export from nucleus"/>
    <property type="evidence" value="ECO:0007669"/>
    <property type="project" value="TreeGrafter"/>
</dbReference>
<dbReference type="Proteomes" id="UP000636709">
    <property type="component" value="Unassembled WGS sequence"/>
</dbReference>
<feature type="transmembrane region" description="Helical" evidence="2">
    <location>
        <begin position="97"/>
        <end position="119"/>
    </location>
</feature>
<dbReference type="InterPro" id="IPR011989">
    <property type="entry name" value="ARM-like"/>
</dbReference>
<keyword evidence="2" id="KW-0812">Transmembrane</keyword>
<dbReference type="InterPro" id="IPR045065">
    <property type="entry name" value="XPO1/5"/>
</dbReference>
<accession>A0A835ELS8</accession>
<dbReference type="PANTHER" id="PTHR11223">
    <property type="entry name" value="EXPORTIN 1/5"/>
    <property type="match status" value="1"/>
</dbReference>
<gene>
    <name evidence="4" type="ORF">HU200_038500</name>
</gene>
<feature type="transmembrane region" description="Helical" evidence="2">
    <location>
        <begin position="168"/>
        <end position="192"/>
    </location>
</feature>
<feature type="domain" description="Exportin-5 C-terminal" evidence="3">
    <location>
        <begin position="262"/>
        <end position="388"/>
    </location>
</feature>
<feature type="region of interest" description="Disordered" evidence="1">
    <location>
        <begin position="1"/>
        <end position="71"/>
    </location>
</feature>
<feature type="domain" description="Exportin-5 C-terminal" evidence="3">
    <location>
        <begin position="398"/>
        <end position="536"/>
    </location>
</feature>
<dbReference type="Gene3D" id="1.25.10.10">
    <property type="entry name" value="Leucine-rich Repeat Variant"/>
    <property type="match status" value="1"/>
</dbReference>
<dbReference type="OrthoDB" id="651267at2759"/>
<keyword evidence="2" id="KW-0472">Membrane</keyword>
<organism evidence="4 5">
    <name type="scientific">Digitaria exilis</name>
    <dbReference type="NCBI Taxonomy" id="1010633"/>
    <lineage>
        <taxon>Eukaryota</taxon>
        <taxon>Viridiplantae</taxon>
        <taxon>Streptophyta</taxon>
        <taxon>Embryophyta</taxon>
        <taxon>Tracheophyta</taxon>
        <taxon>Spermatophyta</taxon>
        <taxon>Magnoliopsida</taxon>
        <taxon>Liliopsida</taxon>
        <taxon>Poales</taxon>
        <taxon>Poaceae</taxon>
        <taxon>PACMAD clade</taxon>
        <taxon>Panicoideae</taxon>
        <taxon>Panicodae</taxon>
        <taxon>Paniceae</taxon>
        <taxon>Anthephorinae</taxon>
        <taxon>Digitaria</taxon>
    </lineage>
</organism>
<reference evidence="4" key="1">
    <citation type="submission" date="2020-07" db="EMBL/GenBank/DDBJ databases">
        <title>Genome sequence and genetic diversity analysis of an under-domesticated orphan crop, white fonio (Digitaria exilis).</title>
        <authorList>
            <person name="Bennetzen J.L."/>
            <person name="Chen S."/>
            <person name="Ma X."/>
            <person name="Wang X."/>
            <person name="Yssel A.E.J."/>
            <person name="Chaluvadi S.R."/>
            <person name="Johnson M."/>
            <person name="Gangashetty P."/>
            <person name="Hamidou F."/>
            <person name="Sanogo M.D."/>
            <person name="Zwaenepoel A."/>
            <person name="Wallace J."/>
            <person name="Van De Peer Y."/>
            <person name="Van Deynze A."/>
        </authorList>
    </citation>
    <scope>NUCLEOTIDE SEQUENCE</scope>
    <source>
        <tissue evidence="4">Leaves</tissue>
    </source>
</reference>
<protein>
    <recommendedName>
        <fullName evidence="3">Exportin-5 C-terminal domain-containing protein</fullName>
    </recommendedName>
</protein>
<evidence type="ECO:0000256" key="1">
    <source>
        <dbReference type="SAM" id="MobiDB-lite"/>
    </source>
</evidence>
<dbReference type="GO" id="GO:0005634">
    <property type="term" value="C:nucleus"/>
    <property type="evidence" value="ECO:0007669"/>
    <property type="project" value="TreeGrafter"/>
</dbReference>
<feature type="compositionally biased region" description="Low complexity" evidence="1">
    <location>
        <begin position="50"/>
        <end position="67"/>
    </location>
</feature>